<evidence type="ECO:0000256" key="6">
    <source>
        <dbReference type="ARBA" id="ARBA00022679"/>
    </source>
</evidence>
<evidence type="ECO:0000256" key="8">
    <source>
        <dbReference type="ARBA" id="ARBA00022705"/>
    </source>
</evidence>
<evidence type="ECO:0000256" key="11">
    <source>
        <dbReference type="ARBA" id="ARBA00026073"/>
    </source>
</evidence>
<dbReference type="CDD" id="cd07433">
    <property type="entry name" value="PHP_PolIIIA_DnaE1"/>
    <property type="match status" value="1"/>
</dbReference>
<dbReference type="NCBIfam" id="NF004226">
    <property type="entry name" value="PRK05673.1"/>
    <property type="match status" value="1"/>
</dbReference>
<dbReference type="InterPro" id="IPR003141">
    <property type="entry name" value="Pol/His_phosphatase_N"/>
</dbReference>
<dbReference type="KEGG" id="srhi:H9L12_04390"/>
<dbReference type="Gene3D" id="1.10.10.1600">
    <property type="entry name" value="Bacterial DNA polymerase III alpha subunit, thumb domain"/>
    <property type="match status" value="1"/>
</dbReference>
<protein>
    <recommendedName>
        <fullName evidence="4">DNA polymerase III subunit alpha</fullName>
        <ecNumber evidence="3">2.7.7.7</ecNumber>
    </recommendedName>
</protein>
<gene>
    <name evidence="14" type="primary">dnaE</name>
    <name evidence="14" type="ORF">H9L12_04390</name>
</gene>
<evidence type="ECO:0000256" key="2">
    <source>
        <dbReference type="ARBA" id="ARBA00009496"/>
    </source>
</evidence>
<dbReference type="GO" id="GO:0005737">
    <property type="term" value="C:cytoplasm"/>
    <property type="evidence" value="ECO:0007669"/>
    <property type="project" value="UniProtKB-SubCell"/>
</dbReference>
<dbReference type="InterPro" id="IPR029460">
    <property type="entry name" value="DNAPol_HHH"/>
</dbReference>
<dbReference type="Proteomes" id="UP000515955">
    <property type="component" value="Chromosome"/>
</dbReference>
<dbReference type="Gene3D" id="1.10.150.870">
    <property type="match status" value="1"/>
</dbReference>
<keyword evidence="9" id="KW-0239">DNA-directed DNA polymerase</keyword>
<evidence type="ECO:0000256" key="7">
    <source>
        <dbReference type="ARBA" id="ARBA00022695"/>
    </source>
</evidence>
<dbReference type="Pfam" id="PF14579">
    <property type="entry name" value="HHH_6"/>
    <property type="match status" value="1"/>
</dbReference>
<comment type="similarity">
    <text evidence="2">Belongs to the DNA polymerase type-C family. DnaE subfamily.</text>
</comment>
<reference evidence="14 15" key="1">
    <citation type="submission" date="2020-08" db="EMBL/GenBank/DDBJ databases">
        <title>Genome sequence of Sphingomonas rhizophila KACC 19189T.</title>
        <authorList>
            <person name="Hyun D.-W."/>
            <person name="Bae J.-W."/>
        </authorList>
    </citation>
    <scope>NUCLEOTIDE SEQUENCE [LARGE SCALE GENOMIC DNA]</scope>
    <source>
        <strain evidence="14 15">KACC 19189</strain>
    </source>
</reference>
<dbReference type="InterPro" id="IPR004805">
    <property type="entry name" value="DnaE2/DnaE/PolC"/>
</dbReference>
<dbReference type="EMBL" id="CP060717">
    <property type="protein sequence ID" value="QNN65792.1"/>
    <property type="molecule type" value="Genomic_DNA"/>
</dbReference>
<dbReference type="SMART" id="SM00481">
    <property type="entry name" value="POLIIIAc"/>
    <property type="match status" value="1"/>
</dbReference>
<dbReference type="PANTHER" id="PTHR32294">
    <property type="entry name" value="DNA POLYMERASE III SUBUNIT ALPHA"/>
    <property type="match status" value="1"/>
</dbReference>
<comment type="function">
    <text evidence="10">DNA polymerase III is a complex, multichain enzyme responsible for most of the replicative synthesis in bacteria. This DNA polymerase also exhibits 3' to 5' exonuclease activity. The alpha chain is the DNA polymerase.</text>
</comment>
<evidence type="ECO:0000256" key="5">
    <source>
        <dbReference type="ARBA" id="ARBA00022490"/>
    </source>
</evidence>
<dbReference type="InterPro" id="IPR004013">
    <property type="entry name" value="PHP_dom"/>
</dbReference>
<evidence type="ECO:0000256" key="3">
    <source>
        <dbReference type="ARBA" id="ARBA00012417"/>
    </source>
</evidence>
<dbReference type="SUPFAM" id="SSF160975">
    <property type="entry name" value="AF1531-like"/>
    <property type="match status" value="1"/>
</dbReference>
<comment type="subunit">
    <text evidence="11">DNA polymerase III contains a core (composed of alpha, epsilon and theta chains) that associates with a tau subunit. This core dimerizes to form the POLIII' complex. PolIII' associates with the gamma complex (composed of gamma, delta, delta', psi and chi chains) and with the beta chain to form the complete DNA polymerase III complex.</text>
</comment>
<feature type="domain" description="Polymerase/histidinol phosphatase N-terminal" evidence="13">
    <location>
        <begin position="6"/>
        <end position="73"/>
    </location>
</feature>
<keyword evidence="5" id="KW-0963">Cytoplasm</keyword>
<dbReference type="InterPro" id="IPR049821">
    <property type="entry name" value="PolIIIA_DnaE1_PHP"/>
</dbReference>
<evidence type="ECO:0000313" key="14">
    <source>
        <dbReference type="EMBL" id="QNN65792.1"/>
    </source>
</evidence>
<dbReference type="NCBIfam" id="TIGR00594">
    <property type="entry name" value="polc"/>
    <property type="match status" value="1"/>
</dbReference>
<dbReference type="EC" id="2.7.7.7" evidence="3"/>
<dbReference type="Pfam" id="PF02811">
    <property type="entry name" value="PHP"/>
    <property type="match status" value="1"/>
</dbReference>
<organism evidence="14 15">
    <name type="scientific">Sphingomonas rhizophila</name>
    <dbReference type="NCBI Taxonomy" id="2071607"/>
    <lineage>
        <taxon>Bacteria</taxon>
        <taxon>Pseudomonadati</taxon>
        <taxon>Pseudomonadota</taxon>
        <taxon>Alphaproteobacteria</taxon>
        <taxon>Sphingomonadales</taxon>
        <taxon>Sphingomonadaceae</taxon>
        <taxon>Sphingomonas</taxon>
    </lineage>
</organism>
<proteinExistence type="inferred from homology"/>
<evidence type="ECO:0000256" key="12">
    <source>
        <dbReference type="ARBA" id="ARBA00049244"/>
    </source>
</evidence>
<dbReference type="CDD" id="cd04485">
    <property type="entry name" value="DnaE_OBF"/>
    <property type="match status" value="1"/>
</dbReference>
<name>A0A7G9SD67_9SPHN</name>
<evidence type="ECO:0000259" key="13">
    <source>
        <dbReference type="SMART" id="SM00481"/>
    </source>
</evidence>
<dbReference type="InterPro" id="IPR011708">
    <property type="entry name" value="DNA_pol3_alpha_NTPase_dom"/>
</dbReference>
<keyword evidence="8" id="KW-0235">DNA replication</keyword>
<evidence type="ECO:0000256" key="10">
    <source>
        <dbReference type="ARBA" id="ARBA00025611"/>
    </source>
</evidence>
<keyword evidence="7 14" id="KW-0548">Nucleotidyltransferase</keyword>
<sequence>MPGPYVPLRIFSCFTMLEGAIEPKAIAEHAAKLGFPAAALTDRNGLYAAMPFGDACFKAGVQPIVGAMLGVSRPGTIGPAGALDWLALLAQDQQGYDNLCRLVSAAHLDRPIHEPPHVTFEAVAESSAGLIALTAGGEGALARLLSDGQDSKAEAYAELLQSTFGDRLYVELSRRGDAVEEAAEARLIAMAMRRGLPLVATNPACYAEPGFHAAHDAMLCIAASTQIDHPDRQRSSPDAWLKSSSMMAELFADLPEAITNTSVVAQRCAVAAPSRRPILPRLSDDEDETLRREAHAGLERRLEGRDEADKARYRERLDFEIDVITRMGFAGYFLIVADFIQWAKANDIPVGPGRGSGAGSAVAWSLLITDLDPIALDLLFERFLNPERVSMPDFDIDFCETHRDKVIAYVQRKYGRDKVAQIITFGRLKARAVLKDTGRVLQMPYGQVDRLAKLVPNHPTDPWTLERALEGVGDLRREYQGDEDVKRLMDLAMKLEGLPRHSSTHAAGVVIGDRPLSELVPLYRDPRSDMPVTQFDMKYVEGAGLVKFDFLGLKTLSVLKEGQRLLAQRGIEIDYSALPWDDPAIYELLQRGDTVGVFQLESEGMRRTLSAVRPTSFGDVIALVSLYRPGPMDNIPMFGDRKNGRQELAYPHPMLEGVLKETYGIFVYQEQVMQAAQVLAGYSLGEADLLRRAMGKKIKSEMDAQRARFIEGAARNAISEAKANELFDLIDKFAGYGFNKSHAAAYALVAYHTAWLKAHHPAEFFAASMSFDIHQTDKLALFVEDIARSGLECLPPCINASEAAFSVEDGKVRYALGALKGVGERAMESLVEERKANGSFKSLDDFAARIDPKLLNRRQLESLAGAGAFDSLNPDRAQVFAAAEMLLAHAASAHDQRTSGQHGLFGGADEADVSAIRLPRGPQWTLAERMAAERDSFGFYFSAHPVDAQKHLLVAHKVKSFADLAEMSVPSDGNRAQTTMAGLVESTRWATSAKGRRYMVATISDASGQYMATVFDEEATAALEAAAKGGQCGLLGVELDRRPGDETPRVTVKKFQSLDTLARKTRLQLALRIADPAQVAAVTRELEAAEGGNGFVRATVRLADGREATLLLGRQYTLDADLAVRLGRILGENAVELSAQEPPRLALVG</sequence>
<comment type="catalytic activity">
    <reaction evidence="12">
        <text>DNA(n) + a 2'-deoxyribonucleoside 5'-triphosphate = DNA(n+1) + diphosphate</text>
        <dbReference type="Rhea" id="RHEA:22508"/>
        <dbReference type="Rhea" id="RHEA-COMP:17339"/>
        <dbReference type="Rhea" id="RHEA-COMP:17340"/>
        <dbReference type="ChEBI" id="CHEBI:33019"/>
        <dbReference type="ChEBI" id="CHEBI:61560"/>
        <dbReference type="ChEBI" id="CHEBI:173112"/>
        <dbReference type="EC" id="2.7.7.7"/>
    </reaction>
</comment>
<evidence type="ECO:0000256" key="9">
    <source>
        <dbReference type="ARBA" id="ARBA00022932"/>
    </source>
</evidence>
<dbReference type="Gene3D" id="3.20.20.140">
    <property type="entry name" value="Metal-dependent hydrolases"/>
    <property type="match status" value="1"/>
</dbReference>
<dbReference type="Pfam" id="PF07733">
    <property type="entry name" value="DNA_pol3_alpha"/>
    <property type="match status" value="1"/>
</dbReference>
<dbReference type="GO" id="GO:0003887">
    <property type="term" value="F:DNA-directed DNA polymerase activity"/>
    <property type="evidence" value="ECO:0007669"/>
    <property type="project" value="UniProtKB-KW"/>
</dbReference>
<dbReference type="AlphaFoldDB" id="A0A7G9SD67"/>
<dbReference type="GO" id="GO:0008408">
    <property type="term" value="F:3'-5' exonuclease activity"/>
    <property type="evidence" value="ECO:0007669"/>
    <property type="project" value="InterPro"/>
</dbReference>
<dbReference type="GO" id="GO:0006260">
    <property type="term" value="P:DNA replication"/>
    <property type="evidence" value="ECO:0007669"/>
    <property type="project" value="UniProtKB-KW"/>
</dbReference>
<dbReference type="RefSeq" id="WP_187542777.1">
    <property type="nucleotide sequence ID" value="NZ_CP060717.1"/>
</dbReference>
<dbReference type="InterPro" id="IPR041931">
    <property type="entry name" value="DNA_pol3_alpha_thumb_dom"/>
</dbReference>
<comment type="subcellular location">
    <subcellularLocation>
        <location evidence="1">Cytoplasm</location>
    </subcellularLocation>
</comment>
<dbReference type="InterPro" id="IPR040982">
    <property type="entry name" value="DNA_pol3_finger"/>
</dbReference>
<accession>A0A7G9SD67</accession>
<keyword evidence="15" id="KW-1185">Reference proteome</keyword>
<keyword evidence="6 14" id="KW-0808">Transferase</keyword>
<dbReference type="Pfam" id="PF17657">
    <property type="entry name" value="DNA_pol3_finger"/>
    <property type="match status" value="1"/>
</dbReference>
<dbReference type="PANTHER" id="PTHR32294:SF0">
    <property type="entry name" value="DNA POLYMERASE III SUBUNIT ALPHA"/>
    <property type="match status" value="1"/>
</dbReference>
<evidence type="ECO:0000256" key="4">
    <source>
        <dbReference type="ARBA" id="ARBA00019114"/>
    </source>
</evidence>
<evidence type="ECO:0000256" key="1">
    <source>
        <dbReference type="ARBA" id="ARBA00004496"/>
    </source>
</evidence>
<evidence type="ECO:0000313" key="15">
    <source>
        <dbReference type="Proteomes" id="UP000515955"/>
    </source>
</evidence>